<dbReference type="Proteomes" id="UP000186922">
    <property type="component" value="Unassembled WGS sequence"/>
</dbReference>
<sequence length="63" mass="7302">MQEREKVVSLQKSRAPNKVIVREMQKLTGKAIIPKNFANVRRKIDIEERDGRDEQGVLDRVLA</sequence>
<proteinExistence type="predicted"/>
<name>A0A1D1WCB3_RAMVA</name>
<accession>A0A1D1WCB3</accession>
<dbReference type="EMBL" id="BDGG01000006">
    <property type="protein sequence ID" value="GAV00323.1"/>
    <property type="molecule type" value="Genomic_DNA"/>
</dbReference>
<evidence type="ECO:0000313" key="3">
    <source>
        <dbReference type="Proteomes" id="UP000186922"/>
    </source>
</evidence>
<dbReference type="EMBL" id="BDGG01000133">
    <property type="protein sequence ID" value="GAV10039.1"/>
    <property type="molecule type" value="Genomic_DNA"/>
</dbReference>
<comment type="caution">
    <text evidence="2">The sequence shown here is derived from an EMBL/GenBank/DDBJ whole genome shotgun (WGS) entry which is preliminary data.</text>
</comment>
<organism evidence="2 3">
    <name type="scientific">Ramazzottius varieornatus</name>
    <name type="common">Water bear</name>
    <name type="synonym">Tardigrade</name>
    <dbReference type="NCBI Taxonomy" id="947166"/>
    <lineage>
        <taxon>Eukaryota</taxon>
        <taxon>Metazoa</taxon>
        <taxon>Ecdysozoa</taxon>
        <taxon>Tardigrada</taxon>
        <taxon>Eutardigrada</taxon>
        <taxon>Parachela</taxon>
        <taxon>Hypsibioidea</taxon>
        <taxon>Ramazzottiidae</taxon>
        <taxon>Ramazzottius</taxon>
    </lineage>
</organism>
<evidence type="ECO:0000313" key="1">
    <source>
        <dbReference type="EMBL" id="GAV00323.1"/>
    </source>
</evidence>
<protein>
    <submittedName>
        <fullName evidence="2">Uncharacterized protein</fullName>
    </submittedName>
</protein>
<keyword evidence="3" id="KW-1185">Reference proteome</keyword>
<reference evidence="2 3" key="1">
    <citation type="journal article" date="2016" name="Nat. Commun.">
        <title>Extremotolerant tardigrade genome and improved radiotolerance of human cultured cells by tardigrade-unique protein.</title>
        <authorList>
            <person name="Hashimoto T."/>
            <person name="Horikawa D.D."/>
            <person name="Saito Y."/>
            <person name="Kuwahara H."/>
            <person name="Kozuka-Hata H."/>
            <person name="Shin-I T."/>
            <person name="Minakuchi Y."/>
            <person name="Ohishi K."/>
            <person name="Motoyama A."/>
            <person name="Aizu T."/>
            <person name="Enomoto A."/>
            <person name="Kondo K."/>
            <person name="Tanaka S."/>
            <person name="Hara Y."/>
            <person name="Koshikawa S."/>
            <person name="Sagara H."/>
            <person name="Miura T."/>
            <person name="Yokobori S."/>
            <person name="Miyagawa K."/>
            <person name="Suzuki Y."/>
            <person name="Kubo T."/>
            <person name="Oyama M."/>
            <person name="Kohara Y."/>
            <person name="Fujiyama A."/>
            <person name="Arakawa K."/>
            <person name="Katayama T."/>
            <person name="Toyoda A."/>
            <person name="Kunieda T."/>
        </authorList>
    </citation>
    <scope>NUCLEOTIDE SEQUENCE [LARGE SCALE GENOMIC DNA]</scope>
    <source>
        <strain evidence="2 3">YOKOZUNA-1</strain>
    </source>
</reference>
<gene>
    <name evidence="2" type="primary">RvY_19537-1</name>
    <name evidence="1" type="synonym">RvY_11190-1</name>
    <name evidence="1" type="synonym">RvY_11190.1</name>
    <name evidence="2" type="synonym">RvY_19537.1</name>
    <name evidence="1" type="ORF">RvY_11190</name>
    <name evidence="2" type="ORF">RvY_19537</name>
</gene>
<evidence type="ECO:0000313" key="2">
    <source>
        <dbReference type="EMBL" id="GAV10039.1"/>
    </source>
</evidence>
<dbReference type="AlphaFoldDB" id="A0A1D1WCB3"/>